<dbReference type="Gene3D" id="2.130.10.10">
    <property type="entry name" value="YVTN repeat-like/Quinoprotein amine dehydrogenase"/>
    <property type="match status" value="4"/>
</dbReference>
<evidence type="ECO:0000259" key="6">
    <source>
        <dbReference type="Pfam" id="PF20703"/>
    </source>
</evidence>
<dbReference type="PROSITE" id="PS50082">
    <property type="entry name" value="WD_REPEATS_2"/>
    <property type="match status" value="6"/>
</dbReference>
<dbReference type="SUPFAM" id="SSF52540">
    <property type="entry name" value="P-loop containing nucleoside triphosphate hydrolases"/>
    <property type="match status" value="1"/>
</dbReference>
<feature type="repeat" description="WD" evidence="3">
    <location>
        <begin position="927"/>
        <end position="967"/>
    </location>
</feature>
<evidence type="ECO:0000313" key="7">
    <source>
        <dbReference type="EMBL" id="CAA9541206.1"/>
    </source>
</evidence>
<feature type="repeat" description="WD" evidence="3">
    <location>
        <begin position="1319"/>
        <end position="1341"/>
    </location>
</feature>
<dbReference type="InterPro" id="IPR045430">
    <property type="entry name" value="EAD1"/>
</dbReference>
<evidence type="ECO:0000256" key="2">
    <source>
        <dbReference type="ARBA" id="ARBA00022737"/>
    </source>
</evidence>
<dbReference type="PANTHER" id="PTHR19848">
    <property type="entry name" value="WD40 REPEAT PROTEIN"/>
    <property type="match status" value="1"/>
</dbReference>
<dbReference type="PRINTS" id="PR00320">
    <property type="entry name" value="GPROTEINBRPT"/>
</dbReference>
<organism evidence="7">
    <name type="scientific">uncultured Thermomicrobiales bacterium</name>
    <dbReference type="NCBI Taxonomy" id="1645740"/>
    <lineage>
        <taxon>Bacteria</taxon>
        <taxon>Pseudomonadati</taxon>
        <taxon>Thermomicrobiota</taxon>
        <taxon>Thermomicrobia</taxon>
        <taxon>Thermomicrobiales</taxon>
        <taxon>environmental samples</taxon>
    </lineage>
</organism>
<dbReference type="SUPFAM" id="SSF50998">
    <property type="entry name" value="Quinoprotein alcohol dehydrogenase-like"/>
    <property type="match status" value="2"/>
</dbReference>
<evidence type="ECO:0000256" key="3">
    <source>
        <dbReference type="PROSITE-ProRule" id="PRU00221"/>
    </source>
</evidence>
<proteinExistence type="predicted"/>
<feature type="region of interest" description="Disordered" evidence="4">
    <location>
        <begin position="1372"/>
        <end position="1394"/>
    </location>
</feature>
<gene>
    <name evidence="7" type="ORF">AVDCRST_MAG59-851</name>
</gene>
<accession>A0A6J4U8R1</accession>
<protein>
    <submittedName>
        <fullName evidence="7">High-affnity carbon uptake protein Hat/HatR</fullName>
    </submittedName>
</protein>
<feature type="repeat" description="WD" evidence="3">
    <location>
        <begin position="968"/>
        <end position="1001"/>
    </location>
</feature>
<name>A0A6J4U8R1_9BACT</name>
<dbReference type="InterPro" id="IPR011047">
    <property type="entry name" value="Quinoprotein_ADH-like_sf"/>
</dbReference>
<dbReference type="Pfam" id="PF20703">
    <property type="entry name" value="nSTAND1"/>
    <property type="match status" value="1"/>
</dbReference>
<dbReference type="PROSITE" id="PS00678">
    <property type="entry name" value="WD_REPEATS_1"/>
    <property type="match status" value="1"/>
</dbReference>
<dbReference type="Pfam" id="PF19955">
    <property type="entry name" value="EAD1"/>
    <property type="match status" value="1"/>
</dbReference>
<feature type="repeat" description="WD" evidence="3">
    <location>
        <begin position="682"/>
        <end position="723"/>
    </location>
</feature>
<dbReference type="PANTHER" id="PTHR19848:SF8">
    <property type="entry name" value="F-BOX AND WD REPEAT DOMAIN CONTAINING 7"/>
    <property type="match status" value="1"/>
</dbReference>
<evidence type="ECO:0000256" key="4">
    <source>
        <dbReference type="SAM" id="MobiDB-lite"/>
    </source>
</evidence>
<dbReference type="InterPro" id="IPR049052">
    <property type="entry name" value="nSTAND1"/>
</dbReference>
<dbReference type="InterPro" id="IPR019775">
    <property type="entry name" value="WD40_repeat_CS"/>
</dbReference>
<dbReference type="PROSITE" id="PS50294">
    <property type="entry name" value="WD_REPEATS_REGION"/>
    <property type="match status" value="4"/>
</dbReference>
<feature type="compositionally biased region" description="Pro residues" evidence="4">
    <location>
        <begin position="1"/>
        <end position="24"/>
    </location>
</feature>
<feature type="repeat" description="WD" evidence="3">
    <location>
        <begin position="1217"/>
        <end position="1258"/>
    </location>
</feature>
<dbReference type="InterPro" id="IPR020472">
    <property type="entry name" value="WD40_PAC1"/>
</dbReference>
<feature type="domain" description="Novel STAND NTPase 1" evidence="6">
    <location>
        <begin position="121"/>
        <end position="537"/>
    </location>
</feature>
<dbReference type="CDD" id="cd00200">
    <property type="entry name" value="WD40"/>
    <property type="match status" value="2"/>
</dbReference>
<dbReference type="InterPro" id="IPR027417">
    <property type="entry name" value="P-loop_NTPase"/>
</dbReference>
<feature type="repeat" description="WD" evidence="3">
    <location>
        <begin position="725"/>
        <end position="765"/>
    </location>
</feature>
<feature type="region of interest" description="Disordered" evidence="4">
    <location>
        <begin position="1"/>
        <end position="28"/>
    </location>
</feature>
<evidence type="ECO:0000259" key="5">
    <source>
        <dbReference type="Pfam" id="PF19955"/>
    </source>
</evidence>
<sequence>MPDPDPPPQPPTATGPTIEPPPAGTVPRRLTGRQRERLVAALVDAFPSGLAQLAAFRLDVDLAAVASEKLNLSDTAFALVRWAETRDRLSELYLGARELNPGNPRLRDWALPGDPSAPHCPYRGLFAFREEDARFFFGREAFTDRLLGAVGVGHLIGSADGRSDHDAARPRPLVAVVGSSGSGKSSVVFAGLVPRLQTASGWAVAAFRPGARPLDALAAVLVSLLESGRSETDCLIETPKLATALREGNVNLTAVLERVREKAGGTTRLLLVADQFEEAYTLCRDDRERGVFLDVLLTGFAAAAETRPSTAVALLTMRADFLGQALAHRPMADALQDADLKLGPMTEAELRAAIERPATLVGVGLEAGLADRILEDVTAAPGGLPLLEFALAQLWEEQAEGMLTHAGYEAIGGVEEALARHADDVCGALSAEEGDIRRVFTQLVRPEEETTDTRRRATRGELGEEAWALVARLADERLVVTGRDEATGEETVEVVHEALIGEWAQLREWMGQDRAFRLWQERLRAARRQWEASKHDPGALLRGAPLAEAEGWLERRGVDLGAAEREFVVVSVALRDREITRQHRFRWAVVATSLAAALVALTLASWAWSERGRAEQQAARAEQQAATAQSLQLVAQSKSVADGQFDLDLLLGLEAVRVDDSAATRGNVIDTMLEHPHLVRIMRHHADNVLDVAYSKDGATLASSDKGGRILLWDPATGQPKSAPLTRGDSPVPAVAFVDDDTLVWGGGDGSVTLWDIDAARPPRTFAAHVEGVTAIAVDGNGRMLATGGCERVGDDGLCNLGEVRLWDLHQPGKEGVRLESKSELISVQNVSFDQDGAVLAAGGCGRQDIPGICSLGLVRWWDVATAKPRAALGGDLIDGVASVAFSPDGKTLAAGSCGQRGVTGECEVGAIHFWATATGKLDRMPVAGHEGLIHQVAFGSDGTLASAGGDGTIILWNAEQRKQRETLQGHDLNVIALAFAPGSSTALASGSRDNAVILWETKEPPQRTLKAVPESVLALDFPDNATLVWGGTGRSVVVWDVATDRPRSTLVGAPAEVSAVGGSPDASLVAAGGCGRKEAQDLCLAGGLQFWRVADGQPIGEAQAGHAFGVTSLAFASEKRVGSAPAPLAATAGCGERDAQGKCSVGEVRLWDPTTAQPVGEPLQGELTAANAVAFSPDGTLLAAGGCLGRGPTGTCAEGGVQRWETASGRLINGPLRIPASTVRAIAFSPDGRTLAAGGQDGTVILWDIADGTPRLTSLFHVPAVRSLAFSPDGEILAAGTEGGAGAGLNSGKVALWDVGSGGPLGELAADLRLGRGIAFSPDGMVLAVGGAEGSVVLWDGQFDAWRAHACARANRSLSESERVNYLGSNPPLSPTCPTGGQPALQPPAASSTPAIASTGVLEHDEFAPRSAAGAEEHVHRASLRPPIGGLTIAL</sequence>
<feature type="domain" description="Effector-associated" evidence="5">
    <location>
        <begin position="29"/>
        <end position="110"/>
    </location>
</feature>
<dbReference type="Pfam" id="PF00400">
    <property type="entry name" value="WD40"/>
    <property type="match status" value="8"/>
</dbReference>
<evidence type="ECO:0000256" key="1">
    <source>
        <dbReference type="ARBA" id="ARBA00022574"/>
    </source>
</evidence>
<keyword evidence="1 3" id="KW-0853">WD repeat</keyword>
<dbReference type="SMART" id="SM00320">
    <property type="entry name" value="WD40"/>
    <property type="match status" value="14"/>
</dbReference>
<keyword evidence="2" id="KW-0677">Repeat</keyword>
<reference evidence="7" key="1">
    <citation type="submission" date="2020-02" db="EMBL/GenBank/DDBJ databases">
        <authorList>
            <person name="Meier V. D."/>
        </authorList>
    </citation>
    <scope>NUCLEOTIDE SEQUENCE</scope>
    <source>
        <strain evidence="7">AVDCRST_MAG59</strain>
    </source>
</reference>
<dbReference type="InterPro" id="IPR001680">
    <property type="entry name" value="WD40_rpt"/>
</dbReference>
<dbReference type="EMBL" id="CADCWF010000044">
    <property type="protein sequence ID" value="CAA9541206.1"/>
    <property type="molecule type" value="Genomic_DNA"/>
</dbReference>
<dbReference type="InterPro" id="IPR015943">
    <property type="entry name" value="WD40/YVTN_repeat-like_dom_sf"/>
</dbReference>